<dbReference type="AlphaFoldDB" id="A0A1W2A2L9"/>
<proteinExistence type="predicted"/>
<dbReference type="RefSeq" id="WP_084237424.1">
    <property type="nucleotide sequence ID" value="NZ_FWXT01000001.1"/>
</dbReference>
<keyword evidence="2" id="KW-1185">Reference proteome</keyword>
<evidence type="ECO:0000313" key="1">
    <source>
        <dbReference type="EMBL" id="SMC54558.1"/>
    </source>
</evidence>
<gene>
    <name evidence="1" type="ORF">SAMN04488524_1160</name>
</gene>
<dbReference type="Proteomes" id="UP000192756">
    <property type="component" value="Unassembled WGS sequence"/>
</dbReference>
<evidence type="ECO:0000313" key="2">
    <source>
        <dbReference type="Proteomes" id="UP000192756"/>
    </source>
</evidence>
<protein>
    <submittedName>
        <fullName evidence="1">Uncharacterized protein</fullName>
    </submittedName>
</protein>
<name>A0A1W2A2L9_9SPHI</name>
<dbReference type="STRING" id="151894.SAMN04488524_1160"/>
<accession>A0A1W2A2L9</accession>
<dbReference type="EMBL" id="FWXT01000001">
    <property type="protein sequence ID" value="SMC54558.1"/>
    <property type="molecule type" value="Genomic_DNA"/>
</dbReference>
<organism evidence="1 2">
    <name type="scientific">Pedobacter africanus</name>
    <dbReference type="NCBI Taxonomy" id="151894"/>
    <lineage>
        <taxon>Bacteria</taxon>
        <taxon>Pseudomonadati</taxon>
        <taxon>Bacteroidota</taxon>
        <taxon>Sphingobacteriia</taxon>
        <taxon>Sphingobacteriales</taxon>
        <taxon>Sphingobacteriaceae</taxon>
        <taxon>Pedobacter</taxon>
    </lineage>
</organism>
<reference evidence="2" key="1">
    <citation type="submission" date="2017-04" db="EMBL/GenBank/DDBJ databases">
        <authorList>
            <person name="Varghese N."/>
            <person name="Submissions S."/>
        </authorList>
    </citation>
    <scope>NUCLEOTIDE SEQUENCE [LARGE SCALE GENOMIC DNA]</scope>
    <source>
        <strain evidence="2">DSM 12126</strain>
    </source>
</reference>
<sequence>MEQNKLPESFTDNLDFIAQGLHGRPITVDYAQEWKISEANAKLLLEYLYRSGRVEIAWLPEMQELCYVNKGYTVN</sequence>